<dbReference type="SUPFAM" id="SSF46785">
    <property type="entry name" value="Winged helix' DNA-binding domain"/>
    <property type="match status" value="1"/>
</dbReference>
<sequence length="251" mass="27784">MTAMNTPAATRPAGPRQAAQAGVERSPVTQRSRAYQGFQQQIIDARIRPGQFVSQRELMELLEMPLAAVRELVPRLEAAGLIKAVPQRGLQIASVDMKLIRNAWQVRAMVEREAVVHFARVASAETIAGLIEAHEAILERALKPQPDAQLEKDAQAVDWGLHDLMVDSIGNEILSEIYRVNSLHVRLIRYDADSMRPVQVVPAMREHLQFLHALAAKDGEGALAHMMAHIEESKHRVLTGMLRVGQLPGSV</sequence>
<dbReference type="SUPFAM" id="SSF48008">
    <property type="entry name" value="GntR ligand-binding domain-like"/>
    <property type="match status" value="1"/>
</dbReference>
<reference evidence="6 7" key="1">
    <citation type="submission" date="2015-03" db="EMBL/GenBank/DDBJ databases">
        <title>Genome sequence of Variovorax paradoxus TBEA6.</title>
        <authorList>
            <person name="Poehlein A."/>
            <person name="Schuldes J."/>
            <person name="Wuebbeler J.H."/>
            <person name="Hiessl S."/>
            <person name="Steinbuechel A."/>
            <person name="Daniel R."/>
        </authorList>
    </citation>
    <scope>NUCLEOTIDE SEQUENCE [LARGE SCALE GENOMIC DNA]</scope>
    <source>
        <strain evidence="6 7">TBEA6</strain>
    </source>
</reference>
<dbReference type="PROSITE" id="PS50949">
    <property type="entry name" value="HTH_GNTR"/>
    <property type="match status" value="1"/>
</dbReference>
<dbReference type="InterPro" id="IPR000524">
    <property type="entry name" value="Tscrpt_reg_HTH_GntR"/>
</dbReference>
<dbReference type="Gene3D" id="1.20.120.530">
    <property type="entry name" value="GntR ligand-binding domain-like"/>
    <property type="match status" value="1"/>
</dbReference>
<dbReference type="EMBL" id="JZWI01000013">
    <property type="protein sequence ID" value="KLN56078.1"/>
    <property type="molecule type" value="Genomic_DNA"/>
</dbReference>
<name>A0A0H2M0Y9_VARPD</name>
<protein>
    <submittedName>
        <fullName evidence="6">Transcriptional regulator NanR</fullName>
    </submittedName>
</protein>
<dbReference type="InterPro" id="IPR008920">
    <property type="entry name" value="TF_FadR/GntR_C"/>
</dbReference>
<evidence type="ECO:0000313" key="7">
    <source>
        <dbReference type="Proteomes" id="UP000035170"/>
    </source>
</evidence>
<proteinExistence type="predicted"/>
<evidence type="ECO:0000256" key="4">
    <source>
        <dbReference type="SAM" id="MobiDB-lite"/>
    </source>
</evidence>
<dbReference type="SMART" id="SM00895">
    <property type="entry name" value="FCD"/>
    <property type="match status" value="1"/>
</dbReference>
<comment type="caution">
    <text evidence="6">The sequence shown here is derived from an EMBL/GenBank/DDBJ whole genome shotgun (WGS) entry which is preliminary data.</text>
</comment>
<dbReference type="Proteomes" id="UP000035170">
    <property type="component" value="Unassembled WGS sequence"/>
</dbReference>
<evidence type="ECO:0000256" key="3">
    <source>
        <dbReference type="ARBA" id="ARBA00023163"/>
    </source>
</evidence>
<keyword evidence="2" id="KW-0238">DNA-binding</keyword>
<evidence type="ECO:0000313" key="6">
    <source>
        <dbReference type="EMBL" id="KLN56078.1"/>
    </source>
</evidence>
<feature type="region of interest" description="Disordered" evidence="4">
    <location>
        <begin position="1"/>
        <end position="27"/>
    </location>
</feature>
<dbReference type="Pfam" id="PF00392">
    <property type="entry name" value="GntR"/>
    <property type="match status" value="1"/>
</dbReference>
<dbReference type="AlphaFoldDB" id="A0A0H2M0Y9"/>
<evidence type="ECO:0000256" key="2">
    <source>
        <dbReference type="ARBA" id="ARBA00023125"/>
    </source>
</evidence>
<dbReference type="InterPro" id="IPR036388">
    <property type="entry name" value="WH-like_DNA-bd_sf"/>
</dbReference>
<keyword evidence="1" id="KW-0805">Transcription regulation</keyword>
<dbReference type="Gene3D" id="1.10.10.10">
    <property type="entry name" value="Winged helix-like DNA-binding domain superfamily/Winged helix DNA-binding domain"/>
    <property type="match status" value="1"/>
</dbReference>
<dbReference type="PANTHER" id="PTHR43537">
    <property type="entry name" value="TRANSCRIPTIONAL REGULATOR, GNTR FAMILY"/>
    <property type="match status" value="1"/>
</dbReference>
<feature type="domain" description="HTH gntR-type" evidence="5">
    <location>
        <begin position="28"/>
        <end position="95"/>
    </location>
</feature>
<keyword evidence="7" id="KW-1185">Reference proteome</keyword>
<evidence type="ECO:0000259" key="5">
    <source>
        <dbReference type="PROSITE" id="PS50949"/>
    </source>
</evidence>
<dbReference type="PANTHER" id="PTHR43537:SF24">
    <property type="entry name" value="GLUCONATE OPERON TRANSCRIPTIONAL REPRESSOR"/>
    <property type="match status" value="1"/>
</dbReference>
<gene>
    <name evidence="6" type="ORF">VPARA_27590</name>
</gene>
<dbReference type="InterPro" id="IPR011711">
    <property type="entry name" value="GntR_C"/>
</dbReference>
<accession>A0A0H2M0Y9</accession>
<dbReference type="Pfam" id="PF07729">
    <property type="entry name" value="FCD"/>
    <property type="match status" value="1"/>
</dbReference>
<keyword evidence="3" id="KW-0804">Transcription</keyword>
<dbReference type="GO" id="GO:0003700">
    <property type="term" value="F:DNA-binding transcription factor activity"/>
    <property type="evidence" value="ECO:0007669"/>
    <property type="project" value="InterPro"/>
</dbReference>
<evidence type="ECO:0000256" key="1">
    <source>
        <dbReference type="ARBA" id="ARBA00023015"/>
    </source>
</evidence>
<dbReference type="PATRIC" id="fig|34073.19.peg.2839"/>
<dbReference type="GO" id="GO:0003677">
    <property type="term" value="F:DNA binding"/>
    <property type="evidence" value="ECO:0007669"/>
    <property type="project" value="UniProtKB-KW"/>
</dbReference>
<organism evidence="6 7">
    <name type="scientific">Variovorax paradoxus</name>
    <dbReference type="NCBI Taxonomy" id="34073"/>
    <lineage>
        <taxon>Bacteria</taxon>
        <taxon>Pseudomonadati</taxon>
        <taxon>Pseudomonadota</taxon>
        <taxon>Betaproteobacteria</taxon>
        <taxon>Burkholderiales</taxon>
        <taxon>Comamonadaceae</taxon>
        <taxon>Variovorax</taxon>
    </lineage>
</organism>
<dbReference type="InterPro" id="IPR036390">
    <property type="entry name" value="WH_DNA-bd_sf"/>
</dbReference>